<organism evidence="2 3">
    <name type="scientific">Cinara cedri</name>
    <dbReference type="NCBI Taxonomy" id="506608"/>
    <lineage>
        <taxon>Eukaryota</taxon>
        <taxon>Metazoa</taxon>
        <taxon>Ecdysozoa</taxon>
        <taxon>Arthropoda</taxon>
        <taxon>Hexapoda</taxon>
        <taxon>Insecta</taxon>
        <taxon>Pterygota</taxon>
        <taxon>Neoptera</taxon>
        <taxon>Paraneoptera</taxon>
        <taxon>Hemiptera</taxon>
        <taxon>Sternorrhyncha</taxon>
        <taxon>Aphidomorpha</taxon>
        <taxon>Aphidoidea</taxon>
        <taxon>Aphididae</taxon>
        <taxon>Lachninae</taxon>
        <taxon>Cinara</taxon>
    </lineage>
</organism>
<proteinExistence type="predicted"/>
<dbReference type="AlphaFoldDB" id="A0A5E4MVS4"/>
<sequence length="221" mass="24929">MSMEVNSSDEESIPEHDLLLSVFNGYCKINLEVSQTSLFYTKDSLLPINAQATDICEFENNTVDNIADIFNNITISENAEESDDDQLLNPSKIISADEFHCNSLEENDDNKCSLSPKSKQNKNESNKYTTVDNQSLTHTDLNVSASINFNDQYENDKLEDDLLHGLQDQEHKRKPITQNLDTVVSLTSQINENELNSQCPICFGTFPTLDIEMHASRCNPL</sequence>
<name>A0A5E4MVS4_9HEMI</name>
<dbReference type="OrthoDB" id="6608481at2759"/>
<dbReference type="Proteomes" id="UP000325440">
    <property type="component" value="Unassembled WGS sequence"/>
</dbReference>
<accession>A0A5E4MVS4</accession>
<evidence type="ECO:0000313" key="2">
    <source>
        <dbReference type="EMBL" id="VVC35516.1"/>
    </source>
</evidence>
<gene>
    <name evidence="2" type="ORF">CINCED_3A013427</name>
</gene>
<feature type="region of interest" description="Disordered" evidence="1">
    <location>
        <begin position="107"/>
        <end position="129"/>
    </location>
</feature>
<dbReference type="EMBL" id="CABPRJ010001426">
    <property type="protein sequence ID" value="VVC35516.1"/>
    <property type="molecule type" value="Genomic_DNA"/>
</dbReference>
<evidence type="ECO:0000256" key="1">
    <source>
        <dbReference type="SAM" id="MobiDB-lite"/>
    </source>
</evidence>
<protein>
    <submittedName>
        <fullName evidence="2">Uncharacterized protein</fullName>
    </submittedName>
</protein>
<keyword evidence="3" id="KW-1185">Reference proteome</keyword>
<evidence type="ECO:0000313" key="3">
    <source>
        <dbReference type="Proteomes" id="UP000325440"/>
    </source>
</evidence>
<reference evidence="2 3" key="1">
    <citation type="submission" date="2019-08" db="EMBL/GenBank/DDBJ databases">
        <authorList>
            <person name="Alioto T."/>
            <person name="Alioto T."/>
            <person name="Gomez Garrido J."/>
        </authorList>
    </citation>
    <scope>NUCLEOTIDE SEQUENCE [LARGE SCALE GENOMIC DNA]</scope>
</reference>